<dbReference type="InterPro" id="IPR036397">
    <property type="entry name" value="RNaseH_sf"/>
</dbReference>
<protein>
    <recommendedName>
        <fullName evidence="1">RNase H type-1 domain-containing protein</fullName>
    </recommendedName>
</protein>
<dbReference type="GO" id="GO:0004523">
    <property type="term" value="F:RNA-DNA hybrid ribonuclease activity"/>
    <property type="evidence" value="ECO:0007669"/>
    <property type="project" value="InterPro"/>
</dbReference>
<dbReference type="InterPro" id="IPR002156">
    <property type="entry name" value="RNaseH_domain"/>
</dbReference>
<evidence type="ECO:0000313" key="2">
    <source>
        <dbReference type="EMBL" id="PON86346.1"/>
    </source>
</evidence>
<proteinExistence type="predicted"/>
<keyword evidence="3" id="KW-1185">Reference proteome</keyword>
<evidence type="ECO:0000259" key="1">
    <source>
        <dbReference type="Pfam" id="PF13456"/>
    </source>
</evidence>
<dbReference type="AlphaFoldDB" id="A0A2P5ELB2"/>
<dbReference type="EMBL" id="JXTC01000134">
    <property type="protein sequence ID" value="PON86346.1"/>
    <property type="molecule type" value="Genomic_DNA"/>
</dbReference>
<dbReference type="OrthoDB" id="1166390at2759"/>
<dbReference type="Gene3D" id="3.30.420.10">
    <property type="entry name" value="Ribonuclease H-like superfamily/Ribonuclease H"/>
    <property type="match status" value="1"/>
</dbReference>
<sequence length="106" mass="12206">MEAAALLVSIRVAIDFRLHHVIFEGDCMASHNGNLSHFEEVDWRVKRVLLDCHHLLQRIDTWELALVPREANSAAHNLALWCSEENIQGIIAIFVIPHHIWCHDLL</sequence>
<feature type="domain" description="RNase H type-1" evidence="1">
    <location>
        <begin position="2"/>
        <end position="82"/>
    </location>
</feature>
<dbReference type="GO" id="GO:0003676">
    <property type="term" value="F:nucleic acid binding"/>
    <property type="evidence" value="ECO:0007669"/>
    <property type="project" value="InterPro"/>
</dbReference>
<dbReference type="Pfam" id="PF13456">
    <property type="entry name" value="RVT_3"/>
    <property type="match status" value="1"/>
</dbReference>
<dbReference type="InParanoid" id="A0A2P5ELB2"/>
<name>A0A2P5ELB2_TREOI</name>
<evidence type="ECO:0000313" key="3">
    <source>
        <dbReference type="Proteomes" id="UP000237000"/>
    </source>
</evidence>
<comment type="caution">
    <text evidence="2">The sequence shown here is derived from an EMBL/GenBank/DDBJ whole genome shotgun (WGS) entry which is preliminary data.</text>
</comment>
<accession>A0A2P5ELB2</accession>
<gene>
    <name evidence="2" type="ORF">TorRG33x02_179120</name>
</gene>
<dbReference type="Proteomes" id="UP000237000">
    <property type="component" value="Unassembled WGS sequence"/>
</dbReference>
<reference evidence="3" key="1">
    <citation type="submission" date="2016-06" db="EMBL/GenBank/DDBJ databases">
        <title>Parallel loss of symbiosis genes in relatives of nitrogen-fixing non-legume Parasponia.</title>
        <authorList>
            <person name="Van Velzen R."/>
            <person name="Holmer R."/>
            <person name="Bu F."/>
            <person name="Rutten L."/>
            <person name="Van Zeijl A."/>
            <person name="Liu W."/>
            <person name="Santuari L."/>
            <person name="Cao Q."/>
            <person name="Sharma T."/>
            <person name="Shen D."/>
            <person name="Roswanjaya Y."/>
            <person name="Wardhani T."/>
            <person name="Kalhor M.S."/>
            <person name="Jansen J."/>
            <person name="Van den Hoogen J."/>
            <person name="Gungor B."/>
            <person name="Hartog M."/>
            <person name="Hontelez J."/>
            <person name="Verver J."/>
            <person name="Yang W.-C."/>
            <person name="Schijlen E."/>
            <person name="Repin R."/>
            <person name="Schilthuizen M."/>
            <person name="Schranz E."/>
            <person name="Heidstra R."/>
            <person name="Miyata K."/>
            <person name="Fedorova E."/>
            <person name="Kohlen W."/>
            <person name="Bisseling T."/>
            <person name="Smit S."/>
            <person name="Geurts R."/>
        </authorList>
    </citation>
    <scope>NUCLEOTIDE SEQUENCE [LARGE SCALE GENOMIC DNA]</scope>
    <source>
        <strain evidence="3">cv. RG33-2</strain>
    </source>
</reference>
<organism evidence="2 3">
    <name type="scientific">Trema orientale</name>
    <name type="common">Charcoal tree</name>
    <name type="synonym">Celtis orientalis</name>
    <dbReference type="NCBI Taxonomy" id="63057"/>
    <lineage>
        <taxon>Eukaryota</taxon>
        <taxon>Viridiplantae</taxon>
        <taxon>Streptophyta</taxon>
        <taxon>Embryophyta</taxon>
        <taxon>Tracheophyta</taxon>
        <taxon>Spermatophyta</taxon>
        <taxon>Magnoliopsida</taxon>
        <taxon>eudicotyledons</taxon>
        <taxon>Gunneridae</taxon>
        <taxon>Pentapetalae</taxon>
        <taxon>rosids</taxon>
        <taxon>fabids</taxon>
        <taxon>Rosales</taxon>
        <taxon>Cannabaceae</taxon>
        <taxon>Trema</taxon>
    </lineage>
</organism>